<keyword evidence="4" id="KW-1185">Reference proteome</keyword>
<dbReference type="InterPro" id="IPR031571">
    <property type="entry name" value="RcpC_dom"/>
</dbReference>
<dbReference type="Proteomes" id="UP001165962">
    <property type="component" value="Unassembled WGS sequence"/>
</dbReference>
<protein>
    <recommendedName>
        <fullName evidence="2">Flp pilus assembly protein RcpC/CpaB domain-containing protein</fullName>
    </recommendedName>
</protein>
<keyword evidence="1" id="KW-1133">Transmembrane helix</keyword>
<keyword evidence="1" id="KW-0812">Transmembrane</keyword>
<proteinExistence type="predicted"/>
<dbReference type="EMBL" id="JAAOIW010000023">
    <property type="protein sequence ID" value="NHN34882.1"/>
    <property type="molecule type" value="Genomic_DNA"/>
</dbReference>
<evidence type="ECO:0000259" key="2">
    <source>
        <dbReference type="Pfam" id="PF16976"/>
    </source>
</evidence>
<dbReference type="RefSeq" id="WP_166156671.1">
    <property type="nucleotide sequence ID" value="NZ_JAAOIW010000023.1"/>
</dbReference>
<organism evidence="3 4">
    <name type="scientific">Paenibacillus agricola</name>
    <dbReference type="NCBI Taxonomy" id="2716264"/>
    <lineage>
        <taxon>Bacteria</taxon>
        <taxon>Bacillati</taxon>
        <taxon>Bacillota</taxon>
        <taxon>Bacilli</taxon>
        <taxon>Bacillales</taxon>
        <taxon>Paenibacillaceae</taxon>
        <taxon>Paenibacillus</taxon>
    </lineage>
</organism>
<evidence type="ECO:0000313" key="4">
    <source>
        <dbReference type="Proteomes" id="UP001165962"/>
    </source>
</evidence>
<evidence type="ECO:0000313" key="3">
    <source>
        <dbReference type="EMBL" id="NHN34882.1"/>
    </source>
</evidence>
<comment type="caution">
    <text evidence="3">The sequence shown here is derived from an EMBL/GenBank/DDBJ whole genome shotgun (WGS) entry which is preliminary data.</text>
</comment>
<evidence type="ECO:0000256" key="1">
    <source>
        <dbReference type="SAM" id="Phobius"/>
    </source>
</evidence>
<feature type="transmembrane region" description="Helical" evidence="1">
    <location>
        <begin position="12"/>
        <end position="30"/>
    </location>
</feature>
<reference evidence="3" key="1">
    <citation type="submission" date="2020-03" db="EMBL/GenBank/DDBJ databases">
        <title>Draft sequencing of Paenibacilllus sp. S3N08.</title>
        <authorList>
            <person name="Kim D.-U."/>
        </authorList>
    </citation>
    <scope>NUCLEOTIDE SEQUENCE</scope>
    <source>
        <strain evidence="3">S3N08</strain>
    </source>
</reference>
<accession>A0ABX0JEC2</accession>
<feature type="domain" description="Flp pilus assembly protein RcpC/CpaB" evidence="2">
    <location>
        <begin position="112"/>
        <end position="221"/>
    </location>
</feature>
<dbReference type="Pfam" id="PF16976">
    <property type="entry name" value="RcpC"/>
    <property type="match status" value="1"/>
</dbReference>
<gene>
    <name evidence="3" type="ORF">G9U52_34635</name>
</gene>
<keyword evidence="1" id="KW-0472">Membrane</keyword>
<name>A0ABX0JEC2_9BACL</name>
<sequence>MKSLWNQYTRGTAIVIIASALTCAALYINYDYVNKRVQTKNVLVPKEHIIPFGSLKENLTTREVVVSEIASDAILDLKEIQDQEWFAGGIGLTKGMPIRKSMITNAKDSPFGLALTIKPGNHLIGVQSDQYKSAGDFIKAGVLVDAVVYIKGDQQRRAQTITSKENPNLKELLVRDRQNQEGITTGTKEGKSMVTSVAILEVNEAQAMDLVQYQEEGKVYLLPVGVDKGYIDTYLKENAQKNEATKLLTTDLNSAAK</sequence>